<name>A0A3L8D4Q4_OOCBI</name>
<reference evidence="1" key="2">
    <citation type="submission" date="2018-07" db="EMBL/GenBank/DDBJ databases">
        <authorList>
            <person name="Mckenzie S.K."/>
            <person name="Kronauer D.J.C."/>
        </authorList>
    </citation>
    <scope>NUCLEOTIDE SEQUENCE</scope>
    <source>
        <strain evidence="1">Clonal line C1</strain>
    </source>
</reference>
<accession>A0A3L8D4Q4</accession>
<proteinExistence type="predicted"/>
<dbReference type="Proteomes" id="UP000279307">
    <property type="component" value="Chromosome 13"/>
</dbReference>
<dbReference type="EMBL" id="QOIP01000013">
    <property type="protein sequence ID" value="RLU15216.1"/>
    <property type="molecule type" value="Genomic_DNA"/>
</dbReference>
<gene>
    <name evidence="1" type="ORF">DMN91_012210</name>
</gene>
<comment type="caution">
    <text evidence="1">The sequence shown here is derived from an EMBL/GenBank/DDBJ whole genome shotgun (WGS) entry which is preliminary data.</text>
</comment>
<protein>
    <submittedName>
        <fullName evidence="1">Uncharacterized protein</fullName>
    </submittedName>
</protein>
<dbReference type="AlphaFoldDB" id="A0A3L8D4Q4"/>
<reference evidence="1" key="1">
    <citation type="journal article" date="2018" name="Genome Res.">
        <title>The genomic architecture and molecular evolution of ant odorant receptors.</title>
        <authorList>
            <person name="McKenzie S.K."/>
            <person name="Kronauer D.J.C."/>
        </authorList>
    </citation>
    <scope>NUCLEOTIDE SEQUENCE [LARGE SCALE GENOMIC DNA]</scope>
    <source>
        <strain evidence="1">Clonal line C1</strain>
    </source>
</reference>
<evidence type="ECO:0000313" key="1">
    <source>
        <dbReference type="EMBL" id="RLU15216.1"/>
    </source>
</evidence>
<organism evidence="1">
    <name type="scientific">Ooceraea biroi</name>
    <name type="common">Clonal raider ant</name>
    <name type="synonym">Cerapachys biroi</name>
    <dbReference type="NCBI Taxonomy" id="2015173"/>
    <lineage>
        <taxon>Eukaryota</taxon>
        <taxon>Metazoa</taxon>
        <taxon>Ecdysozoa</taxon>
        <taxon>Arthropoda</taxon>
        <taxon>Hexapoda</taxon>
        <taxon>Insecta</taxon>
        <taxon>Pterygota</taxon>
        <taxon>Neoptera</taxon>
        <taxon>Endopterygota</taxon>
        <taxon>Hymenoptera</taxon>
        <taxon>Apocrita</taxon>
        <taxon>Aculeata</taxon>
        <taxon>Formicoidea</taxon>
        <taxon>Formicidae</taxon>
        <taxon>Dorylinae</taxon>
        <taxon>Ooceraea</taxon>
    </lineage>
</organism>
<dbReference type="OrthoDB" id="7698488at2759"/>
<sequence>MDIVHYNNDQHREILGAKRRNLSANYRSHTSLTNQDFEYLAQTIVKVFPTESTYTYYIPPIAKRYSRTEKSVVSRGKLVDKYRNKLREFKQLSGSNIPLNEPASSNSTNLSSDEDKVDYISLKLTTVELTVENWSAFYTNLLNIRPFRKDDINAQSLNELLQLDDLTDDSRIFLQLRMLPHIIPPKGRTRTNKNQWKPSISECKDSIIVHAVLSADTINIQEKRKEAMKNLGITLQPFIIAVGLTLSEISSLYVCIDKVLYKVPSALKALEICFKSFHVLNAIYPPESKHL</sequence>